<proteinExistence type="inferred from homology"/>
<evidence type="ECO:0000256" key="3">
    <source>
        <dbReference type="ARBA" id="ARBA00023015"/>
    </source>
</evidence>
<feature type="region of interest" description="Disordered" evidence="9">
    <location>
        <begin position="121"/>
        <end position="144"/>
    </location>
</feature>
<evidence type="ECO:0000256" key="8">
    <source>
        <dbReference type="PROSITE-ProRule" id="PRU00108"/>
    </source>
</evidence>
<evidence type="ECO:0000256" key="1">
    <source>
        <dbReference type="ARBA" id="ARBA00004123"/>
    </source>
</evidence>
<keyword evidence="3" id="KW-0805">Transcription regulation</keyword>
<feature type="DNA-binding region" description="Homeobox" evidence="8">
    <location>
        <begin position="286"/>
        <end position="348"/>
    </location>
</feature>
<dbReference type="PROSITE" id="PS50071">
    <property type="entry name" value="HOMEOBOX_2"/>
    <property type="match status" value="1"/>
</dbReference>
<dbReference type="EMBL" id="OZ075125">
    <property type="protein sequence ID" value="CAL4935201.1"/>
    <property type="molecule type" value="Genomic_DNA"/>
</dbReference>
<dbReference type="Pfam" id="PF05920">
    <property type="entry name" value="Homeobox_KN"/>
    <property type="match status" value="1"/>
</dbReference>
<evidence type="ECO:0000256" key="4">
    <source>
        <dbReference type="ARBA" id="ARBA00023125"/>
    </source>
</evidence>
<dbReference type="Gene3D" id="1.10.10.60">
    <property type="entry name" value="Homeodomain-like"/>
    <property type="match status" value="1"/>
</dbReference>
<comment type="subcellular location">
    <subcellularLocation>
        <location evidence="1 8">Nucleus</location>
    </subcellularLocation>
</comment>
<dbReference type="AlphaFoldDB" id="A0ABC8Y4Y5"/>
<evidence type="ECO:0000256" key="6">
    <source>
        <dbReference type="ARBA" id="ARBA00023163"/>
    </source>
</evidence>
<reference evidence="12" key="1">
    <citation type="submission" date="2024-06" db="EMBL/GenBank/DDBJ databases">
        <authorList>
            <person name="Ryan C."/>
        </authorList>
    </citation>
    <scope>NUCLEOTIDE SEQUENCE [LARGE SCALE GENOMIC DNA]</scope>
</reference>
<dbReference type="InterPro" id="IPR008422">
    <property type="entry name" value="KN_HD"/>
</dbReference>
<evidence type="ECO:0000256" key="5">
    <source>
        <dbReference type="ARBA" id="ARBA00023155"/>
    </source>
</evidence>
<evidence type="ECO:0000256" key="7">
    <source>
        <dbReference type="ARBA" id="ARBA00023242"/>
    </source>
</evidence>
<feature type="region of interest" description="Disordered" evidence="9">
    <location>
        <begin position="245"/>
        <end position="265"/>
    </location>
</feature>
<evidence type="ECO:0000256" key="9">
    <source>
        <dbReference type="SAM" id="MobiDB-lite"/>
    </source>
</evidence>
<comment type="similarity">
    <text evidence="2">Belongs to the TALE/BELL homeobox family.</text>
</comment>
<gene>
    <name evidence="11" type="ORF">URODEC1_LOCUS29134</name>
</gene>
<dbReference type="InterPro" id="IPR050224">
    <property type="entry name" value="TALE_homeobox"/>
</dbReference>
<feature type="compositionally biased region" description="Basic and acidic residues" evidence="9">
    <location>
        <begin position="1"/>
        <end position="12"/>
    </location>
</feature>
<keyword evidence="5 8" id="KW-0371">Homeobox</keyword>
<evidence type="ECO:0000259" key="10">
    <source>
        <dbReference type="PROSITE" id="PS50071"/>
    </source>
</evidence>
<dbReference type="Proteomes" id="UP001497457">
    <property type="component" value="Chromosome 15b"/>
</dbReference>
<dbReference type="SMART" id="SM00389">
    <property type="entry name" value="HOX"/>
    <property type="match status" value="1"/>
</dbReference>
<evidence type="ECO:0000313" key="11">
    <source>
        <dbReference type="EMBL" id="CAL4935201.1"/>
    </source>
</evidence>
<keyword evidence="6" id="KW-0804">Transcription</keyword>
<feature type="region of interest" description="Disordered" evidence="9">
    <location>
        <begin position="1"/>
        <end position="57"/>
    </location>
</feature>
<reference evidence="11 12" key="2">
    <citation type="submission" date="2024-10" db="EMBL/GenBank/DDBJ databases">
        <authorList>
            <person name="Ryan C."/>
        </authorList>
    </citation>
    <scope>NUCLEOTIDE SEQUENCE [LARGE SCALE GENOMIC DNA]</scope>
</reference>
<feature type="region of interest" description="Disordered" evidence="9">
    <location>
        <begin position="357"/>
        <end position="376"/>
    </location>
</feature>
<name>A0ABC8Y4Y5_9POAL</name>
<dbReference type="GO" id="GO:0003677">
    <property type="term" value="F:DNA binding"/>
    <property type="evidence" value="ECO:0007669"/>
    <property type="project" value="UniProtKB-UniRule"/>
</dbReference>
<dbReference type="CDD" id="cd00086">
    <property type="entry name" value="homeodomain"/>
    <property type="match status" value="1"/>
</dbReference>
<dbReference type="InterPro" id="IPR009057">
    <property type="entry name" value="Homeodomain-like_sf"/>
</dbReference>
<dbReference type="SUPFAM" id="SSF46689">
    <property type="entry name" value="Homeodomain-like"/>
    <property type="match status" value="1"/>
</dbReference>
<dbReference type="GO" id="GO:0005634">
    <property type="term" value="C:nucleus"/>
    <property type="evidence" value="ECO:0007669"/>
    <property type="project" value="UniProtKB-SubCell"/>
</dbReference>
<feature type="compositionally biased region" description="Basic and acidic residues" evidence="9">
    <location>
        <begin position="36"/>
        <end position="49"/>
    </location>
</feature>
<dbReference type="InterPro" id="IPR001356">
    <property type="entry name" value="HD"/>
</dbReference>
<keyword evidence="4 8" id="KW-0238">DNA-binding</keyword>
<dbReference type="Pfam" id="PF07526">
    <property type="entry name" value="POX"/>
    <property type="match status" value="1"/>
</dbReference>
<protein>
    <recommendedName>
        <fullName evidence="10">Homeobox domain-containing protein</fullName>
    </recommendedName>
</protein>
<feature type="domain" description="Homeobox" evidence="10">
    <location>
        <begin position="284"/>
        <end position="347"/>
    </location>
</feature>
<organism evidence="11 12">
    <name type="scientific">Urochloa decumbens</name>
    <dbReference type="NCBI Taxonomy" id="240449"/>
    <lineage>
        <taxon>Eukaryota</taxon>
        <taxon>Viridiplantae</taxon>
        <taxon>Streptophyta</taxon>
        <taxon>Embryophyta</taxon>
        <taxon>Tracheophyta</taxon>
        <taxon>Spermatophyta</taxon>
        <taxon>Magnoliopsida</taxon>
        <taxon>Liliopsida</taxon>
        <taxon>Poales</taxon>
        <taxon>Poaceae</taxon>
        <taxon>PACMAD clade</taxon>
        <taxon>Panicoideae</taxon>
        <taxon>Panicodae</taxon>
        <taxon>Paniceae</taxon>
        <taxon>Melinidinae</taxon>
        <taxon>Urochloa</taxon>
    </lineage>
</organism>
<dbReference type="SMART" id="SM00574">
    <property type="entry name" value="POX"/>
    <property type="match status" value="1"/>
</dbReference>
<sequence length="376" mass="40494">MVMAKQHEKEASPKQQAPRSAGAGRPSPPAPFRLEQCGHCDGGHRRQDDGSSGAGPLLLTLGPLGSAADRRCSCAVAAPAPAPPPATMAVLRGSRYLRPAQELLGEVVRLAADLSAGAGDEQAAAAEKQDRRLDSGGHRADKNDGDGIQAKLLGLLSELVIQYKIIKKSMGNRLQLESREERYFGELGRVASSFEPALGDGAASAYTSLMAQAMARHFGNLRRAILRRLRLHAAAAAKRALSLRAGEQRERGGGGSEEEEGEVTEEMVERVARRTKLAAAARAEQAWRPLRGLPEGSVAVLRAWLFDHFLHPYPDDGEKLRLAVTTGLSRSQISNWFINARVRLWKPMIEEMYKDEFSEGSAVSRDDGTSGASSSS</sequence>
<keyword evidence="12" id="KW-1185">Reference proteome</keyword>
<dbReference type="InterPro" id="IPR006563">
    <property type="entry name" value="POX_dom"/>
</dbReference>
<evidence type="ECO:0000256" key="2">
    <source>
        <dbReference type="ARBA" id="ARBA00006454"/>
    </source>
</evidence>
<feature type="compositionally biased region" description="Basic and acidic residues" evidence="9">
    <location>
        <begin position="127"/>
        <end position="144"/>
    </location>
</feature>
<accession>A0ABC8Y4Y5</accession>
<keyword evidence="7 8" id="KW-0539">Nucleus</keyword>
<feature type="compositionally biased region" description="Acidic residues" evidence="9">
    <location>
        <begin position="256"/>
        <end position="265"/>
    </location>
</feature>
<evidence type="ECO:0000313" key="12">
    <source>
        <dbReference type="Proteomes" id="UP001497457"/>
    </source>
</evidence>
<dbReference type="PANTHER" id="PTHR11850">
    <property type="entry name" value="HOMEOBOX PROTEIN TRANSCRIPTION FACTORS"/>
    <property type="match status" value="1"/>
</dbReference>